<keyword evidence="1" id="KW-0812">Transmembrane</keyword>
<protein>
    <submittedName>
        <fullName evidence="2">Uncharacterized protein</fullName>
    </submittedName>
</protein>
<keyword evidence="3" id="KW-1185">Reference proteome</keyword>
<evidence type="ECO:0000313" key="3">
    <source>
        <dbReference type="Proteomes" id="UP001151532"/>
    </source>
</evidence>
<keyword evidence="1" id="KW-0472">Membrane</keyword>
<evidence type="ECO:0000313" key="2">
    <source>
        <dbReference type="EMBL" id="KAJ6685782.1"/>
    </source>
</evidence>
<organism evidence="2 3">
    <name type="scientific">Salix purpurea</name>
    <name type="common">Purple osier willow</name>
    <dbReference type="NCBI Taxonomy" id="77065"/>
    <lineage>
        <taxon>Eukaryota</taxon>
        <taxon>Viridiplantae</taxon>
        <taxon>Streptophyta</taxon>
        <taxon>Embryophyta</taxon>
        <taxon>Tracheophyta</taxon>
        <taxon>Spermatophyta</taxon>
        <taxon>Magnoliopsida</taxon>
        <taxon>eudicotyledons</taxon>
        <taxon>Gunneridae</taxon>
        <taxon>Pentapetalae</taxon>
        <taxon>rosids</taxon>
        <taxon>fabids</taxon>
        <taxon>Malpighiales</taxon>
        <taxon>Salicaceae</taxon>
        <taxon>Saliceae</taxon>
        <taxon>Salix</taxon>
    </lineage>
</organism>
<sequence length="150" mass="17572">MGVINKKIPKIEHFSKFTTPCVLVTRYLISRCIYMTMFSLALQLILYAFKENQTIVIDKYYKTDRHLTLVELSDSLLICFHHQKNASLYFLLLDCVSLEVWRIIPKYYTTDRHNVFADAVFPNFCLGYCLSQGHIWEGRVPGKECLESSF</sequence>
<keyword evidence="1" id="KW-1133">Transmembrane helix</keyword>
<dbReference type="Proteomes" id="UP001151532">
    <property type="component" value="Chromosome 2"/>
</dbReference>
<accession>A0A9Q0PCQ8</accession>
<comment type="caution">
    <text evidence="2">The sequence shown here is derived from an EMBL/GenBank/DDBJ whole genome shotgun (WGS) entry which is preliminary data.</text>
</comment>
<feature type="transmembrane region" description="Helical" evidence="1">
    <location>
        <begin position="28"/>
        <end position="49"/>
    </location>
</feature>
<proteinExistence type="predicted"/>
<evidence type="ECO:0000256" key="1">
    <source>
        <dbReference type="SAM" id="Phobius"/>
    </source>
</evidence>
<reference evidence="2" key="1">
    <citation type="submission" date="2022-11" db="EMBL/GenBank/DDBJ databases">
        <authorList>
            <person name="Hyden B.L."/>
            <person name="Feng K."/>
            <person name="Yates T."/>
            <person name="Jawdy S."/>
            <person name="Smart L.B."/>
            <person name="Muchero W."/>
        </authorList>
    </citation>
    <scope>NUCLEOTIDE SEQUENCE</scope>
    <source>
        <tissue evidence="2">Shoot tip</tissue>
    </source>
</reference>
<reference evidence="2" key="2">
    <citation type="journal article" date="2023" name="Int. J. Mol. Sci.">
        <title>De Novo Assembly and Annotation of 11 Diverse Shrub Willow (Salix) Genomes Reveals Novel Gene Organization in Sex-Linked Regions.</title>
        <authorList>
            <person name="Hyden B."/>
            <person name="Feng K."/>
            <person name="Yates T.B."/>
            <person name="Jawdy S."/>
            <person name="Cereghino C."/>
            <person name="Smart L.B."/>
            <person name="Muchero W."/>
        </authorList>
    </citation>
    <scope>NUCLEOTIDE SEQUENCE</scope>
    <source>
        <tissue evidence="2">Shoot tip</tissue>
    </source>
</reference>
<dbReference type="EMBL" id="JAPFFK010000019">
    <property type="protein sequence ID" value="KAJ6685782.1"/>
    <property type="molecule type" value="Genomic_DNA"/>
</dbReference>
<dbReference type="AlphaFoldDB" id="A0A9Q0PCQ8"/>
<name>A0A9Q0PCQ8_SALPP</name>
<gene>
    <name evidence="2" type="ORF">OIU79_015738</name>
</gene>